<name>A0ACC0YZY6_9ROSI</name>
<comment type="caution">
    <text evidence="1">The sequence shown here is derived from an EMBL/GenBank/DDBJ whole genome shotgun (WGS) entry which is preliminary data.</text>
</comment>
<proteinExistence type="predicted"/>
<evidence type="ECO:0000313" key="1">
    <source>
        <dbReference type="EMBL" id="KAJ0043185.1"/>
    </source>
</evidence>
<evidence type="ECO:0000313" key="2">
    <source>
        <dbReference type="Proteomes" id="UP001163603"/>
    </source>
</evidence>
<organism evidence="1 2">
    <name type="scientific">Pistacia integerrima</name>
    <dbReference type="NCBI Taxonomy" id="434235"/>
    <lineage>
        <taxon>Eukaryota</taxon>
        <taxon>Viridiplantae</taxon>
        <taxon>Streptophyta</taxon>
        <taxon>Embryophyta</taxon>
        <taxon>Tracheophyta</taxon>
        <taxon>Spermatophyta</taxon>
        <taxon>Magnoliopsida</taxon>
        <taxon>eudicotyledons</taxon>
        <taxon>Gunneridae</taxon>
        <taxon>Pentapetalae</taxon>
        <taxon>rosids</taxon>
        <taxon>malvids</taxon>
        <taxon>Sapindales</taxon>
        <taxon>Anacardiaceae</taxon>
        <taxon>Pistacia</taxon>
    </lineage>
</organism>
<accession>A0ACC0YZY6</accession>
<dbReference type="EMBL" id="CM047739">
    <property type="protein sequence ID" value="KAJ0043185.1"/>
    <property type="molecule type" value="Genomic_DNA"/>
</dbReference>
<sequence length="248" mass="27441">MTSFYGFEANKGDKAHLLRDVAQEQNASLTDLAHQNPFTIALKNFGVITCKEDKGDARIICRPIGLMDKEGCVLVENNGTDSLDIFGNLFAKDGEVPPREIVAVVRSANAVSSSPSKKLDQKHIPQSSCKSCERHVVVKGSSKVGNWRLLSCKQSPQFCVRNELHNFPSKDILIESYELDKIQPHYEATLVISPQDELALVSIPCQVILGSLKHVTIQSPNFGNNLLPGAMARHLKFEVFWGCYNFNG</sequence>
<protein>
    <submittedName>
        <fullName evidence="1">Uncharacterized protein</fullName>
    </submittedName>
</protein>
<reference evidence="2" key="1">
    <citation type="journal article" date="2023" name="G3 (Bethesda)">
        <title>Genome assembly and association tests identify interacting loci associated with vigor, precocity, and sex in interspecific pistachio rootstocks.</title>
        <authorList>
            <person name="Palmer W."/>
            <person name="Jacygrad E."/>
            <person name="Sagayaradj S."/>
            <person name="Cavanaugh K."/>
            <person name="Han R."/>
            <person name="Bertier L."/>
            <person name="Beede B."/>
            <person name="Kafkas S."/>
            <person name="Golino D."/>
            <person name="Preece J."/>
            <person name="Michelmore R."/>
        </authorList>
    </citation>
    <scope>NUCLEOTIDE SEQUENCE [LARGE SCALE GENOMIC DNA]</scope>
</reference>
<gene>
    <name evidence="1" type="ORF">Pint_17769</name>
</gene>
<dbReference type="Proteomes" id="UP001163603">
    <property type="component" value="Chromosome 4"/>
</dbReference>
<keyword evidence="2" id="KW-1185">Reference proteome</keyword>